<dbReference type="Proteomes" id="UP000189981">
    <property type="component" value="Unassembled WGS sequence"/>
</dbReference>
<dbReference type="EMBL" id="FUYR01000001">
    <property type="protein sequence ID" value="SKB29833.1"/>
    <property type="molecule type" value="Genomic_DNA"/>
</dbReference>
<organism evidence="2 3">
    <name type="scientific">Daejeonella lutea</name>
    <dbReference type="NCBI Taxonomy" id="572036"/>
    <lineage>
        <taxon>Bacteria</taxon>
        <taxon>Pseudomonadati</taxon>
        <taxon>Bacteroidota</taxon>
        <taxon>Sphingobacteriia</taxon>
        <taxon>Sphingobacteriales</taxon>
        <taxon>Sphingobacteriaceae</taxon>
        <taxon>Daejeonella</taxon>
    </lineage>
</organism>
<evidence type="ECO:0000313" key="2">
    <source>
        <dbReference type="EMBL" id="SKB29833.1"/>
    </source>
</evidence>
<gene>
    <name evidence="2" type="ORF">SAMN05661099_0310</name>
</gene>
<sequence length="69" mass="8324">MFKQFIQNFADSQVYLISSLWLFLIFFILVAIMLFRMNKKEIEYMENLPLNDENERAASHLKEVQNSFD</sequence>
<keyword evidence="1" id="KW-1133">Transmembrane helix</keyword>
<reference evidence="3" key="1">
    <citation type="submission" date="2017-02" db="EMBL/GenBank/DDBJ databases">
        <authorList>
            <person name="Varghese N."/>
            <person name="Submissions S."/>
        </authorList>
    </citation>
    <scope>NUCLEOTIDE SEQUENCE [LARGE SCALE GENOMIC DNA]</scope>
    <source>
        <strain evidence="3">DSM 22385</strain>
    </source>
</reference>
<proteinExistence type="predicted"/>
<accession>A0A1T5A5C4</accession>
<feature type="transmembrane region" description="Helical" evidence="1">
    <location>
        <begin position="12"/>
        <end position="35"/>
    </location>
</feature>
<dbReference type="STRING" id="572036.SAMN05661099_0310"/>
<evidence type="ECO:0008006" key="4">
    <source>
        <dbReference type="Google" id="ProtNLM"/>
    </source>
</evidence>
<evidence type="ECO:0000313" key="3">
    <source>
        <dbReference type="Proteomes" id="UP000189981"/>
    </source>
</evidence>
<keyword evidence="1" id="KW-0812">Transmembrane</keyword>
<protein>
    <recommendedName>
        <fullName evidence="4">Cbb3-type cytochrome oxidase component FixQ</fullName>
    </recommendedName>
</protein>
<dbReference type="RefSeq" id="WP_079700809.1">
    <property type="nucleotide sequence ID" value="NZ_FUYR01000001.1"/>
</dbReference>
<keyword evidence="3" id="KW-1185">Reference proteome</keyword>
<dbReference type="AlphaFoldDB" id="A0A1T5A5C4"/>
<name>A0A1T5A5C4_9SPHI</name>
<keyword evidence="1" id="KW-0472">Membrane</keyword>
<evidence type="ECO:0000256" key="1">
    <source>
        <dbReference type="SAM" id="Phobius"/>
    </source>
</evidence>